<feature type="transmembrane region" description="Helical" evidence="6">
    <location>
        <begin position="6"/>
        <end position="21"/>
    </location>
</feature>
<evidence type="ECO:0000313" key="7">
    <source>
        <dbReference type="EMBL" id="HIV08929.1"/>
    </source>
</evidence>
<organism evidence="7 8">
    <name type="scientific">Candidatus Spyradenecus faecavium</name>
    <dbReference type="NCBI Taxonomy" id="2840947"/>
    <lineage>
        <taxon>Bacteria</taxon>
        <taxon>Pseudomonadati</taxon>
        <taxon>Lentisphaerota</taxon>
        <taxon>Lentisphaeria</taxon>
        <taxon>Lentisphaerales</taxon>
        <taxon>Lentisphaeraceae</taxon>
        <taxon>Lentisphaeraceae incertae sedis</taxon>
        <taxon>Candidatus Spyradenecus</taxon>
    </lineage>
</organism>
<protein>
    <submittedName>
        <fullName evidence="7">CvpA family protein</fullName>
    </submittedName>
</protein>
<feature type="transmembrane region" description="Helical" evidence="6">
    <location>
        <begin position="65"/>
        <end position="87"/>
    </location>
</feature>
<dbReference type="Proteomes" id="UP000886845">
    <property type="component" value="Unassembled WGS sequence"/>
</dbReference>
<evidence type="ECO:0000256" key="5">
    <source>
        <dbReference type="SAM" id="MobiDB-lite"/>
    </source>
</evidence>
<evidence type="ECO:0000256" key="4">
    <source>
        <dbReference type="ARBA" id="ARBA00023136"/>
    </source>
</evidence>
<dbReference type="EMBL" id="DVOR01000072">
    <property type="protein sequence ID" value="HIV08929.1"/>
    <property type="molecule type" value="Genomic_DNA"/>
</dbReference>
<dbReference type="GO" id="GO:0009403">
    <property type="term" value="P:toxin biosynthetic process"/>
    <property type="evidence" value="ECO:0007669"/>
    <property type="project" value="InterPro"/>
</dbReference>
<evidence type="ECO:0000256" key="6">
    <source>
        <dbReference type="SAM" id="Phobius"/>
    </source>
</evidence>
<proteinExistence type="predicted"/>
<keyword evidence="4 6" id="KW-0472">Membrane</keyword>
<reference evidence="7" key="1">
    <citation type="submission" date="2020-10" db="EMBL/GenBank/DDBJ databases">
        <authorList>
            <person name="Gilroy R."/>
        </authorList>
    </citation>
    <scope>NUCLEOTIDE SEQUENCE</scope>
    <source>
        <strain evidence="7">35461</strain>
    </source>
</reference>
<name>A0A9D1NLK4_9BACT</name>
<feature type="region of interest" description="Disordered" evidence="5">
    <location>
        <begin position="161"/>
        <end position="182"/>
    </location>
</feature>
<dbReference type="GO" id="GO:0016020">
    <property type="term" value="C:membrane"/>
    <property type="evidence" value="ECO:0007669"/>
    <property type="project" value="UniProtKB-SubCell"/>
</dbReference>
<evidence type="ECO:0000256" key="2">
    <source>
        <dbReference type="ARBA" id="ARBA00022692"/>
    </source>
</evidence>
<evidence type="ECO:0000256" key="1">
    <source>
        <dbReference type="ARBA" id="ARBA00004141"/>
    </source>
</evidence>
<sequence length="182" mass="19081">MDLWMGLIGIVFCFFLLRGVIRGFSGEVAPLLGLAVAVAVLWFGYKPLHSAAMLVVAESAGDAAAFYSALAVVVAGVVVYLAIAYLARGVISFILPQPFNAILGGVVGAAKGLFLISAAASVVWMVRDRADRFQQLRADNPVFASATDFWADRLRGAAADALEKAAPPAEDKPAEEGPDAGR</sequence>
<dbReference type="AlphaFoldDB" id="A0A9D1NLK4"/>
<dbReference type="InterPro" id="IPR003825">
    <property type="entry name" value="Colicin-V_CvpA"/>
</dbReference>
<reference evidence="7" key="2">
    <citation type="journal article" date="2021" name="PeerJ">
        <title>Extensive microbial diversity within the chicken gut microbiome revealed by metagenomics and culture.</title>
        <authorList>
            <person name="Gilroy R."/>
            <person name="Ravi A."/>
            <person name="Getino M."/>
            <person name="Pursley I."/>
            <person name="Horton D.L."/>
            <person name="Alikhan N.F."/>
            <person name="Baker D."/>
            <person name="Gharbi K."/>
            <person name="Hall N."/>
            <person name="Watson M."/>
            <person name="Adriaenssens E.M."/>
            <person name="Foster-Nyarko E."/>
            <person name="Jarju S."/>
            <person name="Secka A."/>
            <person name="Antonio M."/>
            <person name="Oren A."/>
            <person name="Chaudhuri R.R."/>
            <person name="La Ragione R."/>
            <person name="Hildebrand F."/>
            <person name="Pallen M.J."/>
        </authorList>
    </citation>
    <scope>NUCLEOTIDE SEQUENCE</scope>
    <source>
        <strain evidence="7">35461</strain>
    </source>
</reference>
<comment type="subcellular location">
    <subcellularLocation>
        <location evidence="1">Membrane</location>
        <topology evidence="1">Multi-pass membrane protein</topology>
    </subcellularLocation>
</comment>
<feature type="compositionally biased region" description="Basic and acidic residues" evidence="5">
    <location>
        <begin position="169"/>
        <end position="182"/>
    </location>
</feature>
<feature type="transmembrane region" description="Helical" evidence="6">
    <location>
        <begin position="99"/>
        <end position="126"/>
    </location>
</feature>
<dbReference type="Pfam" id="PF02674">
    <property type="entry name" value="Colicin_V"/>
    <property type="match status" value="1"/>
</dbReference>
<evidence type="ECO:0000313" key="8">
    <source>
        <dbReference type="Proteomes" id="UP000886845"/>
    </source>
</evidence>
<evidence type="ECO:0000256" key="3">
    <source>
        <dbReference type="ARBA" id="ARBA00022989"/>
    </source>
</evidence>
<keyword evidence="2 6" id="KW-0812">Transmembrane</keyword>
<comment type="caution">
    <text evidence="7">The sequence shown here is derived from an EMBL/GenBank/DDBJ whole genome shotgun (WGS) entry which is preliminary data.</text>
</comment>
<feature type="transmembrane region" description="Helical" evidence="6">
    <location>
        <begin position="28"/>
        <end position="45"/>
    </location>
</feature>
<gene>
    <name evidence="7" type="ORF">IAC79_02295</name>
</gene>
<accession>A0A9D1NLK4</accession>
<keyword evidence="3 6" id="KW-1133">Transmembrane helix</keyword>